<sequence>MAYISSLVKSSFVWHINTIYGTRNVLKTRSSSYSEWYQCDHPFTRLRDHPLRKRGVRTLERTAEKGVYSAKKRREDVTPPVFTAVGLHQSLLPRGMSIALSATRLNNKGPNHVSWPVLRRGGIPWPMSS</sequence>
<proteinExistence type="predicted"/>
<organism>
    <name type="scientific">Branchiostoma floridae</name>
    <name type="common">Florida lancelet</name>
    <name type="synonym">Amphioxus</name>
    <dbReference type="NCBI Taxonomy" id="7739"/>
    <lineage>
        <taxon>Eukaryota</taxon>
        <taxon>Metazoa</taxon>
        <taxon>Chordata</taxon>
        <taxon>Cephalochordata</taxon>
        <taxon>Leptocardii</taxon>
        <taxon>Amphioxiformes</taxon>
        <taxon>Branchiostomatidae</taxon>
        <taxon>Branchiostoma</taxon>
    </lineage>
</organism>
<protein>
    <submittedName>
        <fullName evidence="1">Uncharacterized protein</fullName>
    </submittedName>
</protein>
<evidence type="ECO:0000313" key="1">
    <source>
        <dbReference type="EMBL" id="EEN44122.1"/>
    </source>
</evidence>
<dbReference type="EMBL" id="GG666678">
    <property type="protein sequence ID" value="EEN44122.1"/>
    <property type="molecule type" value="Genomic_DNA"/>
</dbReference>
<dbReference type="InParanoid" id="C3ZTL5"/>
<accession>C3ZTL5</accession>
<dbReference type="AlphaFoldDB" id="C3ZTL5"/>
<name>C3ZTL5_BRAFL</name>
<reference evidence="1" key="1">
    <citation type="journal article" date="2008" name="Nature">
        <title>The amphioxus genome and the evolution of the chordate karyotype.</title>
        <authorList>
            <consortium name="US DOE Joint Genome Institute (JGI-PGF)"/>
            <person name="Putnam N.H."/>
            <person name="Butts T."/>
            <person name="Ferrier D.E.K."/>
            <person name="Furlong R.F."/>
            <person name="Hellsten U."/>
            <person name="Kawashima T."/>
            <person name="Robinson-Rechavi M."/>
            <person name="Shoguchi E."/>
            <person name="Terry A."/>
            <person name="Yu J.-K."/>
            <person name="Benito-Gutierrez E.L."/>
            <person name="Dubchak I."/>
            <person name="Garcia-Fernandez J."/>
            <person name="Gibson-Brown J.J."/>
            <person name="Grigoriev I.V."/>
            <person name="Horton A.C."/>
            <person name="de Jong P.J."/>
            <person name="Jurka J."/>
            <person name="Kapitonov V.V."/>
            <person name="Kohara Y."/>
            <person name="Kuroki Y."/>
            <person name="Lindquist E."/>
            <person name="Lucas S."/>
            <person name="Osoegawa K."/>
            <person name="Pennacchio L.A."/>
            <person name="Salamov A.A."/>
            <person name="Satou Y."/>
            <person name="Sauka-Spengler T."/>
            <person name="Schmutz J."/>
            <person name="Shin-I T."/>
            <person name="Toyoda A."/>
            <person name="Bronner-Fraser M."/>
            <person name="Fujiyama A."/>
            <person name="Holland L.Z."/>
            <person name="Holland P.W.H."/>
            <person name="Satoh N."/>
            <person name="Rokhsar D.S."/>
        </authorList>
    </citation>
    <scope>NUCLEOTIDE SEQUENCE [LARGE SCALE GENOMIC DNA]</scope>
    <source>
        <strain evidence="1">S238N-H82</strain>
        <tissue evidence="1">Testes</tissue>
    </source>
</reference>
<gene>
    <name evidence="1" type="ORF">BRAFLDRAFT_87631</name>
</gene>